<dbReference type="PROSITE" id="PS00571">
    <property type="entry name" value="AMIDASES"/>
    <property type="match status" value="1"/>
</dbReference>
<dbReference type="OrthoDB" id="8872210at2"/>
<protein>
    <submittedName>
        <fullName evidence="3">Amidase</fullName>
    </submittedName>
</protein>
<dbReference type="PANTHER" id="PTHR11895">
    <property type="entry name" value="TRANSAMIDASE"/>
    <property type="match status" value="1"/>
</dbReference>
<gene>
    <name evidence="3" type="ORF">DWB85_11895</name>
</gene>
<reference evidence="3 4" key="1">
    <citation type="submission" date="2018-07" db="EMBL/GenBank/DDBJ databases">
        <title>Halioglobus sp. genome submission.</title>
        <authorList>
            <person name="Ye M.-Q."/>
            <person name="Du Z.-J."/>
        </authorList>
    </citation>
    <scope>NUCLEOTIDE SEQUENCE [LARGE SCALE GENOMIC DNA]</scope>
    <source>
        <strain evidence="3 4">U0301</strain>
    </source>
</reference>
<comment type="caution">
    <text evidence="3">The sequence shown here is derived from an EMBL/GenBank/DDBJ whole genome shotgun (WGS) entry which is preliminary data.</text>
</comment>
<dbReference type="AlphaFoldDB" id="A0A3L7DXW7"/>
<comment type="similarity">
    <text evidence="1">Belongs to the amidase family.</text>
</comment>
<feature type="domain" description="Amidase" evidence="2">
    <location>
        <begin position="29"/>
        <end position="435"/>
    </location>
</feature>
<evidence type="ECO:0000313" key="3">
    <source>
        <dbReference type="EMBL" id="RLQ21565.1"/>
    </source>
</evidence>
<dbReference type="InterPro" id="IPR023631">
    <property type="entry name" value="Amidase_dom"/>
</dbReference>
<sequence>MGSHADSPLYWSVAKLQAAYQSGELSPVEVLEEALQRIDRFNPQLNAYLGRLDDLARAQALAAERAWRSGEPGPLCGVPVSIKDTFHIEGHVATYGSLAFRDNIAESDSGVVRRLRAAGSVFTGRTNTSEFAQSATAENRFFDDSHNPWDVTRTTGGSSGGAAASVAAGLSTLAVGADGGGSIRIPASFTGLFGIKPTYGLCQDENGLSAMSDFISPGPFAWRVSDARVMCGVLADTTYRRQKVTKGLRVAWCARPSGCPHDPGVVEVTEAAVKLLVEMGHCVAEHPLDLTGWEAAFAPLVLHNEFRERDHLLETSADRLTGYERRSLEMARSLSAEQVEQGHREHAVYRARIQRLFEEFDIVVLPTTAVTAFPIKERPSKIDGQDVHWLWGPFPGTAPFNVAGNPAATVPCGFADSLPVGLQLVGAQMSEELLLNLAEDLEEALAIDRTPLVDKWAMTATVEG</sequence>
<dbReference type="GO" id="GO:0003824">
    <property type="term" value="F:catalytic activity"/>
    <property type="evidence" value="ECO:0007669"/>
    <property type="project" value="InterPro"/>
</dbReference>
<dbReference type="PANTHER" id="PTHR11895:SF7">
    <property type="entry name" value="GLUTAMYL-TRNA(GLN) AMIDOTRANSFERASE SUBUNIT A, MITOCHONDRIAL"/>
    <property type="match status" value="1"/>
</dbReference>
<keyword evidence="4" id="KW-1185">Reference proteome</keyword>
<dbReference type="Gene3D" id="3.90.1300.10">
    <property type="entry name" value="Amidase signature (AS) domain"/>
    <property type="match status" value="1"/>
</dbReference>
<name>A0A3L7DXW7_9GAMM</name>
<evidence type="ECO:0000256" key="1">
    <source>
        <dbReference type="ARBA" id="ARBA00009199"/>
    </source>
</evidence>
<dbReference type="InterPro" id="IPR036928">
    <property type="entry name" value="AS_sf"/>
</dbReference>
<organism evidence="3 4">
    <name type="scientific">Seongchinamella sediminis</name>
    <dbReference type="NCBI Taxonomy" id="2283635"/>
    <lineage>
        <taxon>Bacteria</taxon>
        <taxon>Pseudomonadati</taxon>
        <taxon>Pseudomonadota</taxon>
        <taxon>Gammaproteobacteria</taxon>
        <taxon>Cellvibrionales</taxon>
        <taxon>Halieaceae</taxon>
        <taxon>Seongchinamella</taxon>
    </lineage>
</organism>
<dbReference type="Proteomes" id="UP000265509">
    <property type="component" value="Unassembled WGS sequence"/>
</dbReference>
<proteinExistence type="inferred from homology"/>
<dbReference type="EMBL" id="QRAN01000012">
    <property type="protein sequence ID" value="RLQ21565.1"/>
    <property type="molecule type" value="Genomic_DNA"/>
</dbReference>
<dbReference type="InterPro" id="IPR000120">
    <property type="entry name" value="Amidase"/>
</dbReference>
<dbReference type="InterPro" id="IPR020556">
    <property type="entry name" value="Amidase_CS"/>
</dbReference>
<evidence type="ECO:0000313" key="4">
    <source>
        <dbReference type="Proteomes" id="UP000265509"/>
    </source>
</evidence>
<accession>A0A3L7DXW7</accession>
<evidence type="ECO:0000259" key="2">
    <source>
        <dbReference type="Pfam" id="PF01425"/>
    </source>
</evidence>
<dbReference type="Pfam" id="PF01425">
    <property type="entry name" value="Amidase"/>
    <property type="match status" value="1"/>
</dbReference>
<dbReference type="SUPFAM" id="SSF75304">
    <property type="entry name" value="Amidase signature (AS) enzymes"/>
    <property type="match status" value="1"/>
</dbReference>